<feature type="non-terminal residue" evidence="1">
    <location>
        <position position="1"/>
    </location>
</feature>
<dbReference type="AlphaFoldDB" id="A0A2U9BWI8"/>
<dbReference type="EMBL" id="CP026252">
    <property type="protein sequence ID" value="AWP07849.1"/>
    <property type="molecule type" value="Genomic_DNA"/>
</dbReference>
<gene>
    <name evidence="1" type="ORF">SMAX5B_001339</name>
</gene>
<accession>A0A2U9BWI8</accession>
<evidence type="ECO:0000313" key="2">
    <source>
        <dbReference type="Proteomes" id="UP000246464"/>
    </source>
</evidence>
<dbReference type="PANTHER" id="PTHR31025">
    <property type="entry name" value="SI:CH211-196P9.1-RELATED"/>
    <property type="match status" value="1"/>
</dbReference>
<feature type="non-terminal residue" evidence="1">
    <location>
        <position position="231"/>
    </location>
</feature>
<reference evidence="1 2" key="1">
    <citation type="submission" date="2017-12" db="EMBL/GenBank/DDBJ databases">
        <title>Integrating genomic resources of turbot (Scophthalmus maximus) in depth evaluation of genetic and physical mapping variation across individuals.</title>
        <authorList>
            <person name="Martinez P."/>
        </authorList>
    </citation>
    <scope>NUCLEOTIDE SEQUENCE [LARGE SCALE GENOMIC DNA]</scope>
</reference>
<dbReference type="STRING" id="52904.ENSSMAP00000000552"/>
<dbReference type="PANTHER" id="PTHR31025:SF22">
    <property type="entry name" value="IP13529P"/>
    <property type="match status" value="1"/>
</dbReference>
<protein>
    <submittedName>
        <fullName evidence="1">Uncharacterized protein</fullName>
    </submittedName>
</protein>
<keyword evidence="2" id="KW-1185">Reference proteome</keyword>
<name>A0A2U9BWI8_SCOMX</name>
<sequence>NTDIVCRTIIHFQCTTSWRSLLFTCIIQCVLLGIYVDCIPEIQRVLYELDYDMLMAAVEHLATGIGVTTEDLPYVEKDDLQLVIRHCPNRAACTEVVKIIVSKYPLTFAETTEEEEQLGIGYYSLVNQIKSKVEHVNHNNVSDRIRKPRTMTETGDGSTTAKTVQCKVDTYCCVSWQPKCLPEGETAESVAAIFESAGPRAADMPDVDNSMSLTYIYQHHMINACPRSISL</sequence>
<organism evidence="1 2">
    <name type="scientific">Scophthalmus maximus</name>
    <name type="common">Turbot</name>
    <name type="synonym">Psetta maxima</name>
    <dbReference type="NCBI Taxonomy" id="52904"/>
    <lineage>
        <taxon>Eukaryota</taxon>
        <taxon>Metazoa</taxon>
        <taxon>Chordata</taxon>
        <taxon>Craniata</taxon>
        <taxon>Vertebrata</taxon>
        <taxon>Euteleostomi</taxon>
        <taxon>Actinopterygii</taxon>
        <taxon>Neopterygii</taxon>
        <taxon>Teleostei</taxon>
        <taxon>Neoteleostei</taxon>
        <taxon>Acanthomorphata</taxon>
        <taxon>Carangaria</taxon>
        <taxon>Pleuronectiformes</taxon>
        <taxon>Pleuronectoidei</taxon>
        <taxon>Scophthalmidae</taxon>
        <taxon>Scophthalmus</taxon>
    </lineage>
</organism>
<proteinExistence type="predicted"/>
<dbReference type="Proteomes" id="UP000246464">
    <property type="component" value="Chromosome 10"/>
</dbReference>
<evidence type="ECO:0000313" key="1">
    <source>
        <dbReference type="EMBL" id="AWP07849.1"/>
    </source>
</evidence>